<evidence type="ECO:0000259" key="13">
    <source>
        <dbReference type="Pfam" id="PF12627"/>
    </source>
</evidence>
<keyword evidence="15" id="KW-1185">Reference proteome</keyword>
<dbReference type="Pfam" id="PF01743">
    <property type="entry name" value="PolyA_pol"/>
    <property type="match status" value="1"/>
</dbReference>
<keyword evidence="6" id="KW-0548">Nucleotidyltransferase</keyword>
<gene>
    <name evidence="14" type="ORF">SAMN06264868_10385</name>
</gene>
<dbReference type="InterPro" id="IPR043519">
    <property type="entry name" value="NT_sf"/>
</dbReference>
<evidence type="ECO:0000256" key="1">
    <source>
        <dbReference type="ARBA" id="ARBA00001946"/>
    </source>
</evidence>
<evidence type="ECO:0000256" key="7">
    <source>
        <dbReference type="ARBA" id="ARBA00022723"/>
    </source>
</evidence>
<evidence type="ECO:0000259" key="12">
    <source>
        <dbReference type="Pfam" id="PF01743"/>
    </source>
</evidence>
<evidence type="ECO:0000313" key="15">
    <source>
        <dbReference type="Proteomes" id="UP001157947"/>
    </source>
</evidence>
<dbReference type="SUPFAM" id="SSF81301">
    <property type="entry name" value="Nucleotidyltransferase"/>
    <property type="match status" value="1"/>
</dbReference>
<evidence type="ECO:0000256" key="9">
    <source>
        <dbReference type="ARBA" id="ARBA00022842"/>
    </source>
</evidence>
<dbReference type="Gene3D" id="1.10.3090.10">
    <property type="entry name" value="cca-adding enzyme, domain 2"/>
    <property type="match status" value="1"/>
</dbReference>
<accession>A0AA46ADJ4</accession>
<protein>
    <submittedName>
        <fullName evidence="14">Poly(A) polymerase</fullName>
    </submittedName>
</protein>
<keyword evidence="3" id="KW-0820">tRNA-binding</keyword>
<dbReference type="GO" id="GO:0000166">
    <property type="term" value="F:nucleotide binding"/>
    <property type="evidence" value="ECO:0007669"/>
    <property type="project" value="UniProtKB-KW"/>
</dbReference>
<dbReference type="EMBL" id="FXTX01000003">
    <property type="protein sequence ID" value="SMP05568.1"/>
    <property type="molecule type" value="Genomic_DNA"/>
</dbReference>
<dbReference type="PANTHER" id="PTHR47545:SF2">
    <property type="entry name" value="CC-ADDING TRNA NUCLEOTIDYLTRANSFERASE"/>
    <property type="match status" value="1"/>
</dbReference>
<dbReference type="AlphaFoldDB" id="A0AA46ADJ4"/>
<comment type="cofactor">
    <cofactor evidence="1">
        <name>Mg(2+)</name>
        <dbReference type="ChEBI" id="CHEBI:18420"/>
    </cofactor>
</comment>
<evidence type="ECO:0000256" key="6">
    <source>
        <dbReference type="ARBA" id="ARBA00022695"/>
    </source>
</evidence>
<dbReference type="PANTHER" id="PTHR47545">
    <property type="entry name" value="MULTIFUNCTIONAL CCA PROTEIN"/>
    <property type="match status" value="1"/>
</dbReference>
<dbReference type="Pfam" id="PF12627">
    <property type="entry name" value="PolyA_pol_RNAbd"/>
    <property type="match status" value="1"/>
</dbReference>
<keyword evidence="9" id="KW-0460">Magnesium</keyword>
<dbReference type="GO" id="GO:0016779">
    <property type="term" value="F:nucleotidyltransferase activity"/>
    <property type="evidence" value="ECO:0007669"/>
    <property type="project" value="UniProtKB-KW"/>
</dbReference>
<keyword evidence="7" id="KW-0479">Metal-binding</keyword>
<name>A0AA46ADJ4_9AQUI</name>
<evidence type="ECO:0000256" key="10">
    <source>
        <dbReference type="ARBA" id="ARBA00022884"/>
    </source>
</evidence>
<reference evidence="14" key="1">
    <citation type="submission" date="2017-05" db="EMBL/GenBank/DDBJ databases">
        <authorList>
            <person name="Varghese N."/>
            <person name="Submissions S."/>
        </authorList>
    </citation>
    <scope>NUCLEOTIDE SEQUENCE</scope>
    <source>
        <strain evidence="14">DSM 18763</strain>
    </source>
</reference>
<organism evidence="14 15">
    <name type="scientific">Venenivibrio stagnispumantis</name>
    <dbReference type="NCBI Taxonomy" id="407998"/>
    <lineage>
        <taxon>Bacteria</taxon>
        <taxon>Pseudomonadati</taxon>
        <taxon>Aquificota</taxon>
        <taxon>Aquificia</taxon>
        <taxon>Aquificales</taxon>
        <taxon>Hydrogenothermaceae</taxon>
        <taxon>Venenivibrio</taxon>
    </lineage>
</organism>
<dbReference type="InterPro" id="IPR032828">
    <property type="entry name" value="PolyA_RNA-bd"/>
</dbReference>
<feature type="domain" description="Poly A polymerase head" evidence="12">
    <location>
        <begin position="48"/>
        <end position="186"/>
    </location>
</feature>
<evidence type="ECO:0000256" key="5">
    <source>
        <dbReference type="ARBA" id="ARBA00022694"/>
    </source>
</evidence>
<comment type="similarity">
    <text evidence="2 11">Belongs to the tRNA nucleotidyltransferase/poly(A) polymerase family.</text>
</comment>
<dbReference type="SUPFAM" id="SSF81891">
    <property type="entry name" value="Poly A polymerase C-terminal region-like"/>
    <property type="match status" value="1"/>
</dbReference>
<evidence type="ECO:0000256" key="11">
    <source>
        <dbReference type="RuleBase" id="RU003953"/>
    </source>
</evidence>
<feature type="domain" description="tRNA nucleotidyltransferase/poly(A) polymerase RNA and SrmB- binding" evidence="13">
    <location>
        <begin position="212"/>
        <end position="266"/>
    </location>
</feature>
<dbReference type="GO" id="GO:0008033">
    <property type="term" value="P:tRNA processing"/>
    <property type="evidence" value="ECO:0007669"/>
    <property type="project" value="UniProtKB-KW"/>
</dbReference>
<dbReference type="Gene3D" id="3.30.460.10">
    <property type="entry name" value="Beta Polymerase, domain 2"/>
    <property type="match status" value="1"/>
</dbReference>
<keyword evidence="10 11" id="KW-0694">RNA-binding</keyword>
<evidence type="ECO:0000313" key="14">
    <source>
        <dbReference type="EMBL" id="SMP05568.1"/>
    </source>
</evidence>
<dbReference type="GO" id="GO:0046872">
    <property type="term" value="F:metal ion binding"/>
    <property type="evidence" value="ECO:0007669"/>
    <property type="project" value="UniProtKB-KW"/>
</dbReference>
<evidence type="ECO:0000256" key="4">
    <source>
        <dbReference type="ARBA" id="ARBA00022679"/>
    </source>
</evidence>
<keyword evidence="4 11" id="KW-0808">Transferase</keyword>
<dbReference type="Proteomes" id="UP001157947">
    <property type="component" value="Unassembled WGS sequence"/>
</dbReference>
<proteinExistence type="inferred from homology"/>
<dbReference type="InterPro" id="IPR002646">
    <property type="entry name" value="PolA_pol_head_dom"/>
</dbReference>
<comment type="caution">
    <text evidence="14">The sequence shown here is derived from an EMBL/GenBank/DDBJ whole genome shotgun (WGS) entry which is preliminary data.</text>
</comment>
<dbReference type="InterPro" id="IPR050124">
    <property type="entry name" value="tRNA_CCA-adding_enzyme"/>
</dbReference>
<keyword evidence="5" id="KW-0819">tRNA processing</keyword>
<evidence type="ECO:0000256" key="8">
    <source>
        <dbReference type="ARBA" id="ARBA00022741"/>
    </source>
</evidence>
<dbReference type="GO" id="GO:0000049">
    <property type="term" value="F:tRNA binding"/>
    <property type="evidence" value="ECO:0007669"/>
    <property type="project" value="UniProtKB-KW"/>
</dbReference>
<dbReference type="RefSeq" id="WP_265133966.1">
    <property type="nucleotide sequence ID" value="NZ_FXTX01000003.1"/>
</dbReference>
<sequence>MLSFQGFLQKIFNKEKLPEFKIRYIHGLLFYNSYFDSVYKALGKDTICFIVGGWVRDRLINRKITNKVDIDFIVTTDPFDIVKKLKSLIGGDIFQFEKEKKVATILFSEGDIKYRFDFSYLEIPDIKDFEEREKIIVEKLYEDLLSRDFTINAMAVNFDDTVSLGVSQTLLFDPSNGYEDLNKELIKPVSIENIKKDPVRILRAYRLAQELNFNIDKDFEKWIEKNASILQNSPQERIREEILKIFENDGTAETLKKLIENKIIKSSLKDKNIFEDMKELENLLKNCEN</sequence>
<evidence type="ECO:0000256" key="2">
    <source>
        <dbReference type="ARBA" id="ARBA00007265"/>
    </source>
</evidence>
<keyword evidence="8" id="KW-0547">Nucleotide-binding</keyword>
<evidence type="ECO:0000256" key="3">
    <source>
        <dbReference type="ARBA" id="ARBA00022555"/>
    </source>
</evidence>